<dbReference type="eggNOG" id="COG5646">
    <property type="taxonomic scope" value="Bacteria"/>
</dbReference>
<evidence type="ECO:0000313" key="3">
    <source>
        <dbReference type="Proteomes" id="UP000005990"/>
    </source>
</evidence>
<dbReference type="EMBL" id="AENN01000015">
    <property type="protein sequence ID" value="EFR31232.1"/>
    <property type="molecule type" value="Genomic_DNA"/>
</dbReference>
<evidence type="ECO:0000259" key="1">
    <source>
        <dbReference type="Pfam" id="PF08818"/>
    </source>
</evidence>
<dbReference type="AlphaFoldDB" id="E4KPT0"/>
<sequence>MRRGARDLINKYIADQKPEHQEALEQVRQAIEAGLPQFTTTLAYQMPTYRDRKNLIHFSAQSKHIGIYPAAAAIEYFKDQLQDYALSKGTIKIPYDQLVPRHLLTQIAAWTYDHNQ</sequence>
<name>E4KPT0_9LACT</name>
<dbReference type="STRING" id="908337.HMPREF9257_1569"/>
<organism evidence="2 3">
    <name type="scientific">Eremococcus coleocola ACS-139-V-Col8</name>
    <dbReference type="NCBI Taxonomy" id="908337"/>
    <lineage>
        <taxon>Bacteria</taxon>
        <taxon>Bacillati</taxon>
        <taxon>Bacillota</taxon>
        <taxon>Bacilli</taxon>
        <taxon>Lactobacillales</taxon>
        <taxon>Aerococcaceae</taxon>
        <taxon>Eremococcus</taxon>
    </lineage>
</organism>
<evidence type="ECO:0000313" key="2">
    <source>
        <dbReference type="EMBL" id="EFR31232.1"/>
    </source>
</evidence>
<dbReference type="RefSeq" id="WP_006418435.1">
    <property type="nucleotide sequence ID" value="NZ_AENN01000015.1"/>
</dbReference>
<dbReference type="SUPFAM" id="SSF159888">
    <property type="entry name" value="YdhG-like"/>
    <property type="match status" value="1"/>
</dbReference>
<protein>
    <recommendedName>
        <fullName evidence="1">YdhG-like domain-containing protein</fullName>
    </recommendedName>
</protein>
<dbReference type="Proteomes" id="UP000005990">
    <property type="component" value="Unassembled WGS sequence"/>
</dbReference>
<reference evidence="2 3" key="1">
    <citation type="submission" date="2010-10" db="EMBL/GenBank/DDBJ databases">
        <authorList>
            <person name="Durkin A.S."/>
            <person name="Madupu R."/>
            <person name="Torralba M."/>
            <person name="Gillis M."/>
            <person name="Methe B."/>
            <person name="Sutton G."/>
            <person name="Nelson K.E."/>
        </authorList>
    </citation>
    <scope>NUCLEOTIDE SEQUENCE [LARGE SCALE GENOMIC DNA]</scope>
    <source>
        <strain evidence="2 3">ACS-139-V-Col8</strain>
    </source>
</reference>
<gene>
    <name evidence="2" type="ORF">HMPREF9257_1569</name>
</gene>
<dbReference type="InterPro" id="IPR014922">
    <property type="entry name" value="YdhG-like"/>
</dbReference>
<dbReference type="Pfam" id="PF08818">
    <property type="entry name" value="DUF1801"/>
    <property type="match status" value="1"/>
</dbReference>
<dbReference type="OrthoDB" id="115213at2"/>
<keyword evidence="3" id="KW-1185">Reference proteome</keyword>
<proteinExistence type="predicted"/>
<dbReference type="Gene3D" id="3.90.1150.200">
    <property type="match status" value="1"/>
</dbReference>
<comment type="caution">
    <text evidence="2">The sequence shown here is derived from an EMBL/GenBank/DDBJ whole genome shotgun (WGS) entry which is preliminary data.</text>
</comment>
<feature type="domain" description="YdhG-like" evidence="1">
    <location>
        <begin position="20"/>
        <end position="109"/>
    </location>
</feature>
<accession>E4KPT0</accession>